<evidence type="ECO:0000313" key="8">
    <source>
        <dbReference type="Proteomes" id="UP001633002"/>
    </source>
</evidence>
<dbReference type="Proteomes" id="UP001633002">
    <property type="component" value="Unassembled WGS sequence"/>
</dbReference>
<proteinExistence type="predicted"/>
<feature type="domain" description="Ferric oxidoreductase" evidence="6">
    <location>
        <begin position="61"/>
        <end position="115"/>
    </location>
</feature>
<evidence type="ECO:0000256" key="4">
    <source>
        <dbReference type="ARBA" id="ARBA00023136"/>
    </source>
</evidence>
<dbReference type="GO" id="GO:0016020">
    <property type="term" value="C:membrane"/>
    <property type="evidence" value="ECO:0007669"/>
    <property type="project" value="UniProtKB-SubCell"/>
</dbReference>
<dbReference type="Pfam" id="PF01794">
    <property type="entry name" value="Ferric_reduct"/>
    <property type="match status" value="1"/>
</dbReference>
<protein>
    <recommendedName>
        <fullName evidence="6">Ferric oxidoreductase domain-containing protein</fullName>
    </recommendedName>
</protein>
<comment type="subcellular location">
    <subcellularLocation>
        <location evidence="1">Membrane</location>
        <topology evidence="1">Multi-pass membrane protein</topology>
    </subcellularLocation>
</comment>
<sequence>MESYVYIKGASQMRVALRVLISVAIIWWYLFRFLQPINKAVLWIRKADKQNSQDFLGTRVSRASPFLRLIGVSFESAVKYHTWLGLTCIWILIFHGILMLTYFLYIHHPRELLIWADSAICSLSRNNWSWSRIADAVYCLGDNAQKPFQYLLLHTPPVSRVPPILPFSTLFHRWSTSSPQSCSSSWIASFV</sequence>
<feature type="transmembrane region" description="Helical" evidence="5">
    <location>
        <begin position="83"/>
        <end position="105"/>
    </location>
</feature>
<gene>
    <name evidence="7" type="ORF">R1sor_019399</name>
</gene>
<feature type="transmembrane region" description="Helical" evidence="5">
    <location>
        <begin position="15"/>
        <end position="34"/>
    </location>
</feature>
<dbReference type="InterPro" id="IPR013130">
    <property type="entry name" value="Fe3_Rdtase_TM_dom"/>
</dbReference>
<accession>A0ABD3IF48</accession>
<keyword evidence="2 5" id="KW-0812">Transmembrane</keyword>
<keyword evidence="8" id="KW-1185">Reference proteome</keyword>
<evidence type="ECO:0000256" key="5">
    <source>
        <dbReference type="SAM" id="Phobius"/>
    </source>
</evidence>
<comment type="caution">
    <text evidence="7">The sequence shown here is derived from an EMBL/GenBank/DDBJ whole genome shotgun (WGS) entry which is preliminary data.</text>
</comment>
<evidence type="ECO:0000259" key="6">
    <source>
        <dbReference type="Pfam" id="PF01794"/>
    </source>
</evidence>
<evidence type="ECO:0000256" key="2">
    <source>
        <dbReference type="ARBA" id="ARBA00022692"/>
    </source>
</evidence>
<evidence type="ECO:0000256" key="3">
    <source>
        <dbReference type="ARBA" id="ARBA00022989"/>
    </source>
</evidence>
<evidence type="ECO:0000313" key="7">
    <source>
        <dbReference type="EMBL" id="KAL3701377.1"/>
    </source>
</evidence>
<evidence type="ECO:0000256" key="1">
    <source>
        <dbReference type="ARBA" id="ARBA00004141"/>
    </source>
</evidence>
<dbReference type="AlphaFoldDB" id="A0ABD3IF48"/>
<keyword evidence="4 5" id="KW-0472">Membrane</keyword>
<dbReference type="EMBL" id="JBJQOH010000001">
    <property type="protein sequence ID" value="KAL3701377.1"/>
    <property type="molecule type" value="Genomic_DNA"/>
</dbReference>
<name>A0ABD3IF48_9MARC</name>
<reference evidence="7 8" key="1">
    <citation type="submission" date="2024-09" db="EMBL/GenBank/DDBJ databases">
        <title>Chromosome-scale assembly of Riccia sorocarpa.</title>
        <authorList>
            <person name="Paukszto L."/>
        </authorList>
    </citation>
    <scope>NUCLEOTIDE SEQUENCE [LARGE SCALE GENOMIC DNA]</scope>
    <source>
        <strain evidence="7">LP-2024</strain>
        <tissue evidence="7">Aerial parts of the thallus</tissue>
    </source>
</reference>
<keyword evidence="3 5" id="KW-1133">Transmembrane helix</keyword>
<organism evidence="7 8">
    <name type="scientific">Riccia sorocarpa</name>
    <dbReference type="NCBI Taxonomy" id="122646"/>
    <lineage>
        <taxon>Eukaryota</taxon>
        <taxon>Viridiplantae</taxon>
        <taxon>Streptophyta</taxon>
        <taxon>Embryophyta</taxon>
        <taxon>Marchantiophyta</taxon>
        <taxon>Marchantiopsida</taxon>
        <taxon>Marchantiidae</taxon>
        <taxon>Marchantiales</taxon>
        <taxon>Ricciaceae</taxon>
        <taxon>Riccia</taxon>
    </lineage>
</organism>